<dbReference type="SUPFAM" id="SSF48498">
    <property type="entry name" value="Tetracyclin repressor-like, C-terminal domain"/>
    <property type="match status" value="1"/>
</dbReference>
<dbReference type="AlphaFoldDB" id="A0A7U9PXM6"/>
<dbReference type="InterPro" id="IPR050109">
    <property type="entry name" value="HTH-type_TetR-like_transc_reg"/>
</dbReference>
<sequence>MSEGARQKADGAPTAATGHAGADTPSARPAKRVRADAQRSTDALLTAAAEVFASSGVDAPVRQITAKAGVGAGTLYRHFPQRADLIAAVFRHEVDACADAAPALMAAYGPVDALARWLQRFAGFIATKRGLSSALHSGDPAFDSLPDYFQQRFVPVLGTLLDTAASAGHIRSDLDLDPEDLLRAVANLTLPAAEDDSAPAQQMVTLLVDGLRYGARTPDPA</sequence>
<feature type="region of interest" description="Disordered" evidence="5">
    <location>
        <begin position="1"/>
        <end position="36"/>
    </location>
</feature>
<evidence type="ECO:0000256" key="1">
    <source>
        <dbReference type="ARBA" id="ARBA00023015"/>
    </source>
</evidence>
<organism evidence="7 8">
    <name type="scientific">Streptomyces chrestomyceticus JCM 4735</name>
    <dbReference type="NCBI Taxonomy" id="1306181"/>
    <lineage>
        <taxon>Bacteria</taxon>
        <taxon>Bacillati</taxon>
        <taxon>Actinomycetota</taxon>
        <taxon>Actinomycetes</taxon>
        <taxon>Kitasatosporales</taxon>
        <taxon>Streptomycetaceae</taxon>
        <taxon>Streptomyces</taxon>
    </lineage>
</organism>
<dbReference type="GeneID" id="95622128"/>
<dbReference type="OrthoDB" id="3192968at2"/>
<keyword evidence="2 4" id="KW-0238">DNA-binding</keyword>
<dbReference type="RefSeq" id="WP_125045388.1">
    <property type="nucleotide sequence ID" value="NZ_BHZC01000001.1"/>
</dbReference>
<dbReference type="InterPro" id="IPR001647">
    <property type="entry name" value="HTH_TetR"/>
</dbReference>
<dbReference type="InterPro" id="IPR009057">
    <property type="entry name" value="Homeodomain-like_sf"/>
</dbReference>
<feature type="compositionally biased region" description="Low complexity" evidence="5">
    <location>
        <begin position="10"/>
        <end position="25"/>
    </location>
</feature>
<keyword evidence="3" id="KW-0804">Transcription</keyword>
<feature type="DNA-binding region" description="H-T-H motif" evidence="4">
    <location>
        <begin position="60"/>
        <end position="79"/>
    </location>
</feature>
<dbReference type="PRINTS" id="PR00455">
    <property type="entry name" value="HTHTETR"/>
</dbReference>
<evidence type="ECO:0000313" key="8">
    <source>
        <dbReference type="Proteomes" id="UP000287830"/>
    </source>
</evidence>
<evidence type="ECO:0000313" key="7">
    <source>
        <dbReference type="EMBL" id="GCD35453.1"/>
    </source>
</evidence>
<dbReference type="Gene3D" id="1.10.357.10">
    <property type="entry name" value="Tetracycline Repressor, domain 2"/>
    <property type="match status" value="1"/>
</dbReference>
<dbReference type="EMBL" id="BHZC01000001">
    <property type="protein sequence ID" value="GCD35453.1"/>
    <property type="molecule type" value="Genomic_DNA"/>
</dbReference>
<evidence type="ECO:0000256" key="4">
    <source>
        <dbReference type="PROSITE-ProRule" id="PRU00335"/>
    </source>
</evidence>
<accession>A0A7U9PXM6</accession>
<dbReference type="GO" id="GO:0000976">
    <property type="term" value="F:transcription cis-regulatory region binding"/>
    <property type="evidence" value="ECO:0007669"/>
    <property type="project" value="TreeGrafter"/>
</dbReference>
<dbReference type="Proteomes" id="UP000287830">
    <property type="component" value="Unassembled WGS sequence"/>
</dbReference>
<dbReference type="SUPFAM" id="SSF46689">
    <property type="entry name" value="Homeodomain-like"/>
    <property type="match status" value="1"/>
</dbReference>
<name>A0A7U9PXM6_9ACTN</name>
<dbReference type="PROSITE" id="PS50977">
    <property type="entry name" value="HTH_TETR_2"/>
    <property type="match status" value="1"/>
</dbReference>
<evidence type="ECO:0000256" key="3">
    <source>
        <dbReference type="ARBA" id="ARBA00023163"/>
    </source>
</evidence>
<dbReference type="InterPro" id="IPR036271">
    <property type="entry name" value="Tet_transcr_reg_TetR-rel_C_sf"/>
</dbReference>
<dbReference type="PANTHER" id="PTHR30055:SF234">
    <property type="entry name" value="HTH-TYPE TRANSCRIPTIONAL REGULATOR BETI"/>
    <property type="match status" value="1"/>
</dbReference>
<dbReference type="Pfam" id="PF21597">
    <property type="entry name" value="TetR_C_43"/>
    <property type="match status" value="1"/>
</dbReference>
<dbReference type="GO" id="GO:0003700">
    <property type="term" value="F:DNA-binding transcription factor activity"/>
    <property type="evidence" value="ECO:0007669"/>
    <property type="project" value="TreeGrafter"/>
</dbReference>
<evidence type="ECO:0000259" key="6">
    <source>
        <dbReference type="PROSITE" id="PS50977"/>
    </source>
</evidence>
<evidence type="ECO:0000256" key="2">
    <source>
        <dbReference type="ARBA" id="ARBA00023125"/>
    </source>
</evidence>
<comment type="caution">
    <text evidence="7">The sequence shown here is derived from an EMBL/GenBank/DDBJ whole genome shotgun (WGS) entry which is preliminary data.</text>
</comment>
<dbReference type="InterPro" id="IPR049445">
    <property type="entry name" value="TetR_SbtR-like_C"/>
</dbReference>
<dbReference type="Pfam" id="PF00440">
    <property type="entry name" value="TetR_N"/>
    <property type="match status" value="1"/>
</dbReference>
<evidence type="ECO:0000256" key="5">
    <source>
        <dbReference type="SAM" id="MobiDB-lite"/>
    </source>
</evidence>
<feature type="domain" description="HTH tetR-type" evidence="6">
    <location>
        <begin position="38"/>
        <end position="97"/>
    </location>
</feature>
<keyword evidence="1" id="KW-0805">Transcription regulation</keyword>
<gene>
    <name evidence="7" type="ORF">OEIGOIKO_03196</name>
</gene>
<dbReference type="PANTHER" id="PTHR30055">
    <property type="entry name" value="HTH-TYPE TRANSCRIPTIONAL REGULATOR RUTR"/>
    <property type="match status" value="1"/>
</dbReference>
<proteinExistence type="predicted"/>
<protein>
    <submittedName>
        <fullName evidence="7">TetR family transcriptional regulator</fullName>
    </submittedName>
</protein>
<reference evidence="7 8" key="1">
    <citation type="submission" date="2018-11" db="EMBL/GenBank/DDBJ databases">
        <title>Whole genome sequence of Streptomyces chrestomyceticus NBRC 13444(T).</title>
        <authorList>
            <person name="Komaki H."/>
            <person name="Tamura T."/>
        </authorList>
    </citation>
    <scope>NUCLEOTIDE SEQUENCE [LARGE SCALE GENOMIC DNA]</scope>
    <source>
        <strain evidence="7 8">NBRC 13444</strain>
    </source>
</reference>